<organism evidence="2">
    <name type="scientific">Shearwaterpox virus</name>
    <dbReference type="NCBI Taxonomy" id="1974596"/>
    <lineage>
        <taxon>Viruses</taxon>
        <taxon>Varidnaviria</taxon>
        <taxon>Bamfordvirae</taxon>
        <taxon>Nucleocytoviricota</taxon>
        <taxon>Pokkesviricetes</taxon>
        <taxon>Chitovirales</taxon>
        <taxon>Poxviridae</taxon>
        <taxon>Chordopoxvirinae</taxon>
        <taxon>Avipoxvirus</taxon>
        <taxon>Avipoxvirus canarypox</taxon>
        <taxon>Canarypox virus</taxon>
    </lineage>
</organism>
<feature type="compositionally biased region" description="Polar residues" evidence="1">
    <location>
        <begin position="13"/>
        <end position="22"/>
    </location>
</feature>
<dbReference type="EMBL" id="KX857215">
    <property type="protein sequence ID" value="ARE67565.1"/>
    <property type="molecule type" value="Genomic_DNA"/>
</dbReference>
<feature type="compositionally biased region" description="Basic and acidic residues" evidence="1">
    <location>
        <begin position="1"/>
        <end position="11"/>
    </location>
</feature>
<sequence length="186" mass="21826">MNPRNSPEKYSPHKNSVSKMRPESSFNYDASRILTNRARIRASKHYPHTRFPNEDWTPKGILLRKYGKTKQSGNTKDVFEKSHDSVSPRELPIEKSYYKSIVYKTAAVMLLVVKIRDRLRFIRKLFRYVGDKLYAKAALTLVNRLVTPRIPVVKDLIPFYYAKKNFWKFALLYGLKKISDKAPKAR</sequence>
<gene>
    <name evidence="2" type="primary">SWPV2-309</name>
</gene>
<evidence type="ECO:0000256" key="1">
    <source>
        <dbReference type="SAM" id="MobiDB-lite"/>
    </source>
</evidence>
<proteinExistence type="predicted"/>
<name>A0A1V0QGT3_CNPV</name>
<protein>
    <submittedName>
        <fullName evidence="2">SWPV2-ORF309</fullName>
    </submittedName>
</protein>
<feature type="region of interest" description="Disordered" evidence="1">
    <location>
        <begin position="1"/>
        <end position="22"/>
    </location>
</feature>
<dbReference type="Proteomes" id="UP000319767">
    <property type="component" value="Segment"/>
</dbReference>
<accession>A0A1V0QGT3</accession>
<evidence type="ECO:0000313" key="2">
    <source>
        <dbReference type="EMBL" id="ARE67565.1"/>
    </source>
</evidence>
<reference evidence="2" key="1">
    <citation type="journal article" date="2017" name="BMC Genomics">
        <title>Genomic characterization of two novel pathogenic avipoxviruses isolated from pacific shearwaters (Ardenna spp.).</title>
        <authorList>
            <person name="Sarker S."/>
            <person name="Das S."/>
            <person name="Lavers J.L."/>
            <person name="Hutton I."/>
            <person name="Helbig K."/>
            <person name="Imbery J."/>
            <person name="Upton C."/>
            <person name="Raidal S.R."/>
        </authorList>
    </citation>
    <scope>NUCLEOTIDE SEQUENCE [LARGE SCALE GENOMIC DNA]</scope>
    <source>
        <strain evidence="2">SWPV-2</strain>
    </source>
</reference>